<dbReference type="EMBL" id="AZBU02000011">
    <property type="protein sequence ID" value="TKR60622.1"/>
    <property type="molecule type" value="Genomic_DNA"/>
</dbReference>
<gene>
    <name evidence="1" type="ORF">L596_027844</name>
</gene>
<evidence type="ECO:0000313" key="1">
    <source>
        <dbReference type="EMBL" id="TKR60622.1"/>
    </source>
</evidence>
<comment type="caution">
    <text evidence="1">The sequence shown here is derived from an EMBL/GenBank/DDBJ whole genome shotgun (WGS) entry which is preliminary data.</text>
</comment>
<reference evidence="1 2" key="2">
    <citation type="journal article" date="2019" name="G3 (Bethesda)">
        <title>Hybrid Assembly of the Genome of the Entomopathogenic Nematode Steinernema carpocapsae Identifies the X-Chromosome.</title>
        <authorList>
            <person name="Serra L."/>
            <person name="Macchietto M."/>
            <person name="Macias-Munoz A."/>
            <person name="McGill C.J."/>
            <person name="Rodriguez I.M."/>
            <person name="Rodriguez B."/>
            <person name="Murad R."/>
            <person name="Mortazavi A."/>
        </authorList>
    </citation>
    <scope>NUCLEOTIDE SEQUENCE [LARGE SCALE GENOMIC DNA]</scope>
    <source>
        <strain evidence="1 2">ALL</strain>
    </source>
</reference>
<dbReference type="Proteomes" id="UP000298663">
    <property type="component" value="Unassembled WGS sequence"/>
</dbReference>
<proteinExistence type="predicted"/>
<dbReference type="AlphaFoldDB" id="A0A4U5LWR8"/>
<keyword evidence="2" id="KW-1185">Reference proteome</keyword>
<reference evidence="1 2" key="1">
    <citation type="journal article" date="2015" name="Genome Biol.">
        <title>Comparative genomics of Steinernema reveals deeply conserved gene regulatory networks.</title>
        <authorList>
            <person name="Dillman A.R."/>
            <person name="Macchietto M."/>
            <person name="Porter C.F."/>
            <person name="Rogers A."/>
            <person name="Williams B."/>
            <person name="Antoshechkin I."/>
            <person name="Lee M.M."/>
            <person name="Goodwin Z."/>
            <person name="Lu X."/>
            <person name="Lewis E.E."/>
            <person name="Goodrich-Blair H."/>
            <person name="Stock S.P."/>
            <person name="Adams B.J."/>
            <person name="Sternberg P.W."/>
            <person name="Mortazavi A."/>
        </authorList>
    </citation>
    <scope>NUCLEOTIDE SEQUENCE [LARGE SCALE GENOMIC DNA]</scope>
    <source>
        <strain evidence="1 2">ALL</strain>
    </source>
</reference>
<sequence>MGFIFISEFFSDWNTVCQPQTSCVKKCRTISHVRSAIFWLFFLGQENKDLVNSNGLRHLKPKWSLRTTYPKMATIMQDFSDKTESNENSSYNFVDLLIAVQANPRTG</sequence>
<protein>
    <submittedName>
        <fullName evidence="1">Uncharacterized protein</fullName>
    </submittedName>
</protein>
<accession>A0A4U5LWR8</accession>
<organism evidence="1 2">
    <name type="scientific">Steinernema carpocapsae</name>
    <name type="common">Entomopathogenic nematode</name>
    <dbReference type="NCBI Taxonomy" id="34508"/>
    <lineage>
        <taxon>Eukaryota</taxon>
        <taxon>Metazoa</taxon>
        <taxon>Ecdysozoa</taxon>
        <taxon>Nematoda</taxon>
        <taxon>Chromadorea</taxon>
        <taxon>Rhabditida</taxon>
        <taxon>Tylenchina</taxon>
        <taxon>Panagrolaimomorpha</taxon>
        <taxon>Strongyloidoidea</taxon>
        <taxon>Steinernematidae</taxon>
        <taxon>Steinernema</taxon>
    </lineage>
</organism>
<name>A0A4U5LWR8_STECR</name>
<evidence type="ECO:0000313" key="2">
    <source>
        <dbReference type="Proteomes" id="UP000298663"/>
    </source>
</evidence>